<dbReference type="EMBL" id="JAQGDS010000009">
    <property type="protein sequence ID" value="KAJ6258156.1"/>
    <property type="molecule type" value="Genomic_DNA"/>
</dbReference>
<accession>A0AAD6ITM0</accession>
<keyword evidence="3" id="KW-1185">Reference proteome</keyword>
<feature type="compositionally biased region" description="Basic and acidic residues" evidence="1">
    <location>
        <begin position="62"/>
        <end position="79"/>
    </location>
</feature>
<name>A0AAD6ITM0_DREDA</name>
<reference evidence="2" key="1">
    <citation type="submission" date="2023-01" db="EMBL/GenBank/DDBJ databases">
        <title>The chitinases involved in constricting ring structure development in the nematode-trapping fungus Drechslerella dactyloides.</title>
        <authorList>
            <person name="Wang R."/>
            <person name="Zhang L."/>
            <person name="Tang P."/>
            <person name="Li S."/>
            <person name="Liang L."/>
        </authorList>
    </citation>
    <scope>NUCLEOTIDE SEQUENCE</scope>
    <source>
        <strain evidence="2">YMF1.00031</strain>
    </source>
</reference>
<gene>
    <name evidence="2" type="ORF">Dda_7073</name>
</gene>
<dbReference type="AlphaFoldDB" id="A0AAD6ITM0"/>
<comment type="caution">
    <text evidence="2">The sequence shown here is derived from an EMBL/GenBank/DDBJ whole genome shotgun (WGS) entry which is preliminary data.</text>
</comment>
<feature type="region of interest" description="Disordered" evidence="1">
    <location>
        <begin position="49"/>
        <end position="79"/>
    </location>
</feature>
<evidence type="ECO:0000313" key="2">
    <source>
        <dbReference type="EMBL" id="KAJ6258156.1"/>
    </source>
</evidence>
<proteinExistence type="predicted"/>
<organism evidence="2 3">
    <name type="scientific">Drechslerella dactyloides</name>
    <name type="common">Nematode-trapping fungus</name>
    <name type="synonym">Arthrobotrys dactyloides</name>
    <dbReference type="NCBI Taxonomy" id="74499"/>
    <lineage>
        <taxon>Eukaryota</taxon>
        <taxon>Fungi</taxon>
        <taxon>Dikarya</taxon>
        <taxon>Ascomycota</taxon>
        <taxon>Pezizomycotina</taxon>
        <taxon>Orbiliomycetes</taxon>
        <taxon>Orbiliales</taxon>
        <taxon>Orbiliaceae</taxon>
        <taxon>Drechslerella</taxon>
    </lineage>
</organism>
<evidence type="ECO:0000313" key="3">
    <source>
        <dbReference type="Proteomes" id="UP001221413"/>
    </source>
</evidence>
<evidence type="ECO:0000256" key="1">
    <source>
        <dbReference type="SAM" id="MobiDB-lite"/>
    </source>
</evidence>
<dbReference type="Proteomes" id="UP001221413">
    <property type="component" value="Unassembled WGS sequence"/>
</dbReference>
<sequence>MELELNWRSGWRLATCGASLPTRAKLALSRVDLYSYLMNSIQGHEDAASNFSQHVTRHKSSREKMARGAVSERRDEGPEARVLLPSRVFQEGACAEHNRQPYTLEGH</sequence>
<protein>
    <submittedName>
        <fullName evidence="2">Uncharacterized protein</fullName>
    </submittedName>
</protein>